<organism evidence="1 2">
    <name type="scientific">Pyropia yezoensis</name>
    <name type="common">Susabi-nori</name>
    <name type="synonym">Porphyra yezoensis</name>
    <dbReference type="NCBI Taxonomy" id="2788"/>
    <lineage>
        <taxon>Eukaryota</taxon>
        <taxon>Rhodophyta</taxon>
        <taxon>Bangiophyceae</taxon>
        <taxon>Bangiales</taxon>
        <taxon>Bangiaceae</taxon>
        <taxon>Pyropia</taxon>
    </lineage>
</organism>
<comment type="caution">
    <text evidence="1">The sequence shown here is derived from an EMBL/GenBank/DDBJ whole genome shotgun (WGS) entry which is preliminary data.</text>
</comment>
<dbReference type="EMBL" id="CM020618">
    <property type="protein sequence ID" value="KAK1861079.1"/>
    <property type="molecule type" value="Genomic_DNA"/>
</dbReference>
<evidence type="ECO:0000313" key="2">
    <source>
        <dbReference type="Proteomes" id="UP000798662"/>
    </source>
</evidence>
<reference evidence="1" key="1">
    <citation type="submission" date="2019-11" db="EMBL/GenBank/DDBJ databases">
        <title>Nori genome reveals adaptations in red seaweeds to the harsh intertidal environment.</title>
        <authorList>
            <person name="Wang D."/>
            <person name="Mao Y."/>
        </authorList>
    </citation>
    <scope>NUCLEOTIDE SEQUENCE</scope>
    <source>
        <tissue evidence="1">Gametophyte</tissue>
    </source>
</reference>
<proteinExistence type="predicted"/>
<protein>
    <submittedName>
        <fullName evidence="1">Uncharacterized protein</fullName>
    </submittedName>
</protein>
<name>A0ACC3BST7_PYRYE</name>
<evidence type="ECO:0000313" key="1">
    <source>
        <dbReference type="EMBL" id="KAK1861079.1"/>
    </source>
</evidence>
<gene>
    <name evidence="1" type="ORF">I4F81_003663</name>
</gene>
<sequence length="355" mass="37238">MAPSSAFVAGPALPLRRAPGVSATSVAPRRAAGVAAPRMMADKKDGLFGVKMPSMPFGGNKKKAADKAETAAKKTKVAVNQFQANAATAAKKTAEAPKKAAAVPKKAVEEAFMALQPGDAGYVEPKAKSAAVQAVSSAKSAASDVGSAAKSAAKDAGAAVKAATPSNVKKAAGKAVDAVEDAVDDAVEAAKKPAKRGAALLKEDFLRSAPERIGVGRQDQTAVAPPTYGEPGYVLCWRRGLNLGAWVEWGSGVEGWGRSGWVDGGELCLGYRGEAEIPRSWWGAWRVNAMPDRLPKWCPDKPATRHHVRVQVSPHMGFCWLATCTRTLFGAIYVCSRAWTPRSCPGYRSRLLPAF</sequence>
<dbReference type="Proteomes" id="UP000798662">
    <property type="component" value="Chromosome 1"/>
</dbReference>
<keyword evidence="2" id="KW-1185">Reference proteome</keyword>
<accession>A0ACC3BST7</accession>